<accession>A0A0W0V1H9</accession>
<keyword evidence="1" id="KW-1133">Transmembrane helix</keyword>
<reference evidence="2 3" key="1">
    <citation type="submission" date="2015-11" db="EMBL/GenBank/DDBJ databases">
        <title>Genomic analysis of 38 Legionella species identifies large and diverse effector repertoires.</title>
        <authorList>
            <person name="Burstein D."/>
            <person name="Amaro F."/>
            <person name="Zusman T."/>
            <person name="Lifshitz Z."/>
            <person name="Cohen O."/>
            <person name="Gilbert J.A."/>
            <person name="Pupko T."/>
            <person name="Shuman H.A."/>
            <person name="Segal G."/>
        </authorList>
    </citation>
    <scope>NUCLEOTIDE SEQUENCE [LARGE SCALE GENOMIC DNA]</scope>
    <source>
        <strain evidence="2 3">Bercovier 4</strain>
    </source>
</reference>
<dbReference type="OrthoDB" id="9991923at2"/>
<dbReference type="PATRIC" id="fig|454.4.peg.3013"/>
<evidence type="ECO:0000313" key="3">
    <source>
        <dbReference type="Proteomes" id="UP000054761"/>
    </source>
</evidence>
<proteinExistence type="predicted"/>
<evidence type="ECO:0000313" key="2">
    <source>
        <dbReference type="EMBL" id="KTD13969.1"/>
    </source>
</evidence>
<protein>
    <submittedName>
        <fullName evidence="2">Uncharacterized protein</fullName>
    </submittedName>
</protein>
<keyword evidence="1" id="KW-0812">Transmembrane</keyword>
<feature type="transmembrane region" description="Helical" evidence="1">
    <location>
        <begin position="20"/>
        <end position="40"/>
    </location>
</feature>
<dbReference type="AlphaFoldDB" id="A0A0W0V1H9"/>
<keyword evidence="1" id="KW-0472">Membrane</keyword>
<organism evidence="2 3">
    <name type="scientific">Legionella israelensis</name>
    <dbReference type="NCBI Taxonomy" id="454"/>
    <lineage>
        <taxon>Bacteria</taxon>
        <taxon>Pseudomonadati</taxon>
        <taxon>Pseudomonadota</taxon>
        <taxon>Gammaproteobacteria</taxon>
        <taxon>Legionellales</taxon>
        <taxon>Legionellaceae</taxon>
        <taxon>Legionella</taxon>
    </lineage>
</organism>
<dbReference type="EMBL" id="LNYH01000151">
    <property type="protein sequence ID" value="KTD13969.1"/>
    <property type="molecule type" value="Genomic_DNA"/>
</dbReference>
<name>A0A0W0V1H9_9GAMM</name>
<dbReference type="RefSeq" id="WP_058503016.1">
    <property type="nucleotide sequence ID" value="NZ_CAAAJA010000054.1"/>
</dbReference>
<comment type="caution">
    <text evidence="2">The sequence shown here is derived from an EMBL/GenBank/DDBJ whole genome shotgun (WGS) entry which is preliminary data.</text>
</comment>
<dbReference type="Proteomes" id="UP000054761">
    <property type="component" value="Unassembled WGS sequence"/>
</dbReference>
<keyword evidence="3" id="KW-1185">Reference proteome</keyword>
<sequence>MLDFYFETPSIVSKSPSLDWTAIAAITATFALVTTWWLFFHDKKKQQSLFYLNQIKAYFTQATSLLSANDNSSVNWHQAIEILKMADELVTQLTDKSHQSICVMDMMNTGFQIINIIKDIDDFRFFYGVPDYKTKDSASLFQQANPQHFERPTLRIAPTALYCLCAFINKVNCIFHESENNKPKHIIFNADYFKVSIKEHKISGFTEISMKVVIDYIKDSKKHKADRTQRHLKEMANV</sequence>
<gene>
    <name evidence="2" type="ORF">Lisr_2745</name>
</gene>
<evidence type="ECO:0000256" key="1">
    <source>
        <dbReference type="SAM" id="Phobius"/>
    </source>
</evidence>